<organism evidence="1 2">
    <name type="scientific">Melastoma candidum</name>
    <dbReference type="NCBI Taxonomy" id="119954"/>
    <lineage>
        <taxon>Eukaryota</taxon>
        <taxon>Viridiplantae</taxon>
        <taxon>Streptophyta</taxon>
        <taxon>Embryophyta</taxon>
        <taxon>Tracheophyta</taxon>
        <taxon>Spermatophyta</taxon>
        <taxon>Magnoliopsida</taxon>
        <taxon>eudicotyledons</taxon>
        <taxon>Gunneridae</taxon>
        <taxon>Pentapetalae</taxon>
        <taxon>rosids</taxon>
        <taxon>malvids</taxon>
        <taxon>Myrtales</taxon>
        <taxon>Melastomataceae</taxon>
        <taxon>Melastomatoideae</taxon>
        <taxon>Melastomateae</taxon>
        <taxon>Melastoma</taxon>
    </lineage>
</organism>
<comment type="caution">
    <text evidence="1">The sequence shown here is derived from an EMBL/GenBank/DDBJ whole genome shotgun (WGS) entry which is preliminary data.</text>
</comment>
<sequence length="121" mass="13828">MYGGAIQLLSFDISFFFFFFFGGVEYVDAPDMLEHYSYTLYSQPHTSLVSVCLGRVRLFDVSTSRTIVFFTRKNGYHEHVLVSCPMLFGFVCFCGGNLHRNVLGNLRWLHISVFSSSITRG</sequence>
<gene>
    <name evidence="1" type="ORF">MLD38_021291</name>
</gene>
<reference evidence="2" key="1">
    <citation type="journal article" date="2023" name="Front. Plant Sci.">
        <title>Chromosomal-level genome assembly of Melastoma candidum provides insights into trichome evolution.</title>
        <authorList>
            <person name="Zhong Y."/>
            <person name="Wu W."/>
            <person name="Sun C."/>
            <person name="Zou P."/>
            <person name="Liu Y."/>
            <person name="Dai S."/>
            <person name="Zhou R."/>
        </authorList>
    </citation>
    <scope>NUCLEOTIDE SEQUENCE [LARGE SCALE GENOMIC DNA]</scope>
</reference>
<evidence type="ECO:0000313" key="1">
    <source>
        <dbReference type="EMBL" id="KAI4365296.1"/>
    </source>
</evidence>
<dbReference type="EMBL" id="CM042885">
    <property type="protein sequence ID" value="KAI4365296.1"/>
    <property type="molecule type" value="Genomic_DNA"/>
</dbReference>
<protein>
    <submittedName>
        <fullName evidence="1">Uncharacterized protein</fullName>
    </submittedName>
</protein>
<dbReference type="Proteomes" id="UP001057402">
    <property type="component" value="Chromosome 6"/>
</dbReference>
<accession>A0ACB9QFT7</accession>
<proteinExistence type="predicted"/>
<evidence type="ECO:0000313" key="2">
    <source>
        <dbReference type="Proteomes" id="UP001057402"/>
    </source>
</evidence>
<name>A0ACB9QFT7_9MYRT</name>
<keyword evidence="2" id="KW-1185">Reference proteome</keyword>